<dbReference type="EMBL" id="OV651821">
    <property type="protein sequence ID" value="CAH1115226.1"/>
    <property type="molecule type" value="Genomic_DNA"/>
</dbReference>
<dbReference type="SUPFAM" id="SSF74650">
    <property type="entry name" value="Galactose mutarotase-like"/>
    <property type="match status" value="1"/>
</dbReference>
<organism evidence="9 10">
    <name type="scientific">Psylliodes chrysocephalus</name>
    <dbReference type="NCBI Taxonomy" id="3402493"/>
    <lineage>
        <taxon>Eukaryota</taxon>
        <taxon>Metazoa</taxon>
        <taxon>Ecdysozoa</taxon>
        <taxon>Arthropoda</taxon>
        <taxon>Hexapoda</taxon>
        <taxon>Insecta</taxon>
        <taxon>Pterygota</taxon>
        <taxon>Neoptera</taxon>
        <taxon>Endopterygota</taxon>
        <taxon>Coleoptera</taxon>
        <taxon>Polyphaga</taxon>
        <taxon>Cucujiformia</taxon>
        <taxon>Chrysomeloidea</taxon>
        <taxon>Chrysomelidae</taxon>
        <taxon>Galerucinae</taxon>
        <taxon>Alticini</taxon>
        <taxon>Psylliodes</taxon>
    </lineage>
</organism>
<dbReference type="PANTHER" id="PTHR11122">
    <property type="entry name" value="APOSPORY-ASSOCIATED PROTEIN C-RELATED"/>
    <property type="match status" value="1"/>
</dbReference>
<comment type="catalytic activity">
    <reaction evidence="1">
        <text>alpha-D-glucose 6-phosphate = beta-D-glucose 6-phosphate</text>
        <dbReference type="Rhea" id="RHEA:16249"/>
        <dbReference type="ChEBI" id="CHEBI:58225"/>
        <dbReference type="ChEBI" id="CHEBI:58247"/>
        <dbReference type="EC" id="5.1.3.15"/>
    </reaction>
</comment>
<evidence type="ECO:0000313" key="9">
    <source>
        <dbReference type="EMBL" id="CAH1115226.1"/>
    </source>
</evidence>
<evidence type="ECO:0000256" key="7">
    <source>
        <dbReference type="PIRNR" id="PIRNR016020"/>
    </source>
</evidence>
<sequence>MSCVAPCTCPPHCTVTLDRGLNTICIVDLHGATIVSWKVNDEEQLFVSQNAVYDCKKAIRGGVPIVFPHFGPWPLGPRHGFARIITWKVEKGPVKRDNGDIEAVFSVTDQDRTKSLWNFAFKLTYTLVLGEKTLQFKIAVHNPSKNKEFTFNLLLHTYFKVQNVQQCSISGLKGCIFRDDTKNGIKSKENRETVTITEFVDRVYEDAPAQQFLIKSQLSKIRIQKLNFPDTVVWNPWIENSKAMDDFGDEEYLQMVCVESGHVSEPVILRPSITFEAGQILELLKSEDQITLLPVGKQ</sequence>
<dbReference type="GO" id="GO:0047938">
    <property type="term" value="F:glucose-6-phosphate 1-epimerase activity"/>
    <property type="evidence" value="ECO:0007669"/>
    <property type="project" value="UniProtKB-UniRule"/>
</dbReference>
<evidence type="ECO:0000256" key="5">
    <source>
        <dbReference type="ARBA" id="ARBA00023235"/>
    </source>
</evidence>
<dbReference type="EC" id="5.1.3.15" evidence="7"/>
<dbReference type="PANTHER" id="PTHR11122:SF13">
    <property type="entry name" value="GLUCOSE-6-PHOSPHATE 1-EPIMERASE"/>
    <property type="match status" value="1"/>
</dbReference>
<dbReference type="Pfam" id="PF01263">
    <property type="entry name" value="Aldose_epim"/>
    <property type="match status" value="1"/>
</dbReference>
<comment type="pathway">
    <text evidence="3">Carbohydrate metabolism; galactose metabolism.</text>
</comment>
<reference evidence="9" key="1">
    <citation type="submission" date="2022-01" db="EMBL/GenBank/DDBJ databases">
        <authorList>
            <person name="King R."/>
        </authorList>
    </citation>
    <scope>NUCLEOTIDE SEQUENCE</scope>
</reference>
<proteinExistence type="inferred from homology"/>
<dbReference type="InterPro" id="IPR008183">
    <property type="entry name" value="Aldose_1/G6P_1-epimerase"/>
</dbReference>
<evidence type="ECO:0000256" key="4">
    <source>
        <dbReference type="ARBA" id="ARBA00005866"/>
    </source>
</evidence>
<protein>
    <recommendedName>
        <fullName evidence="7">glucose-6-phosphate 1-epimerase</fullName>
        <ecNumber evidence="7">5.1.3.15</ecNumber>
    </recommendedName>
</protein>
<dbReference type="CDD" id="cd09020">
    <property type="entry name" value="D-hex-6-P-epi_like"/>
    <property type="match status" value="1"/>
</dbReference>
<keyword evidence="10" id="KW-1185">Reference proteome</keyword>
<dbReference type="InterPro" id="IPR014718">
    <property type="entry name" value="GH-type_carb-bd"/>
</dbReference>
<comment type="catalytic activity">
    <reaction evidence="2">
        <text>alpha-D-galactose = beta-D-galactose</text>
        <dbReference type="Rhea" id="RHEA:28675"/>
        <dbReference type="ChEBI" id="CHEBI:27667"/>
        <dbReference type="ChEBI" id="CHEBI:28061"/>
        <dbReference type="EC" id="5.1.3.3"/>
    </reaction>
    <physiologicalReaction direction="right-to-left" evidence="2">
        <dbReference type="Rhea" id="RHEA:28677"/>
    </physiologicalReaction>
</comment>
<evidence type="ECO:0000313" key="10">
    <source>
        <dbReference type="Proteomes" id="UP001153636"/>
    </source>
</evidence>
<dbReference type="InterPro" id="IPR025532">
    <property type="entry name" value="G6P_1-epimerase"/>
</dbReference>
<dbReference type="GO" id="GO:0004034">
    <property type="term" value="F:aldose 1-epimerase activity"/>
    <property type="evidence" value="ECO:0007669"/>
    <property type="project" value="UniProtKB-EC"/>
</dbReference>
<keyword evidence="5 7" id="KW-0413">Isomerase</keyword>
<dbReference type="Proteomes" id="UP001153636">
    <property type="component" value="Chromosome 9"/>
</dbReference>
<dbReference type="GO" id="GO:0005737">
    <property type="term" value="C:cytoplasm"/>
    <property type="evidence" value="ECO:0007669"/>
    <property type="project" value="TreeGrafter"/>
</dbReference>
<evidence type="ECO:0000256" key="2">
    <source>
        <dbReference type="ARBA" id="ARBA00001712"/>
    </source>
</evidence>
<comment type="similarity">
    <text evidence="4 7">Belongs to the glucose-6-phosphate 1-epimerase family.</text>
</comment>
<evidence type="ECO:0000256" key="6">
    <source>
        <dbReference type="ARBA" id="ARBA00045743"/>
    </source>
</evidence>
<dbReference type="GO" id="GO:0005975">
    <property type="term" value="P:carbohydrate metabolic process"/>
    <property type="evidence" value="ECO:0007669"/>
    <property type="project" value="InterPro"/>
</dbReference>
<feature type="active site" evidence="8">
    <location>
        <position position="156"/>
    </location>
</feature>
<dbReference type="Gene3D" id="2.70.98.10">
    <property type="match status" value="1"/>
</dbReference>
<dbReference type="PIRSF" id="PIRSF016020">
    <property type="entry name" value="PHexose_mutarotase"/>
    <property type="match status" value="1"/>
</dbReference>
<dbReference type="AlphaFoldDB" id="A0A9P0DBG2"/>
<comment type="function">
    <text evidence="6">Mutarotase that catalyzes the interconversion of beta-D-galactose and alpha-D-galactose during galactose metabolism. Beta-D-galactose is metabolized in the liver into glucose 1-phosphate, the primary metabolic fuel, by the action of four enzymes that constitute the Leloir pathway: GALM, GALK1 (galactokinase), GALT (galactose-1-phosphate uridylyltransferase) and GALE (UDP-galactose-4'-epimerase). Involved in the maintenance of the equilibrium between the beta- and alpha-anomers of galactose, therefore ensuring a sufficient supply of the alpha-anomer for GALK1. Also active on D-glucose although shows a preference for galactose over glucose.</text>
</comment>
<evidence type="ECO:0000256" key="8">
    <source>
        <dbReference type="PIRSR" id="PIRSR016020-1"/>
    </source>
</evidence>
<name>A0A9P0DBG2_9CUCU</name>
<evidence type="ECO:0000256" key="3">
    <source>
        <dbReference type="ARBA" id="ARBA00004947"/>
    </source>
</evidence>
<accession>A0A9P0DBG2</accession>
<dbReference type="OrthoDB" id="1659429at2759"/>
<evidence type="ECO:0000256" key="1">
    <source>
        <dbReference type="ARBA" id="ARBA00001096"/>
    </source>
</evidence>
<gene>
    <name evidence="9" type="ORF">PSYICH_LOCUS15056</name>
</gene>
<feature type="active site" evidence="8">
    <location>
        <position position="259"/>
    </location>
</feature>
<dbReference type="InterPro" id="IPR011013">
    <property type="entry name" value="Gal_mutarotase_sf_dom"/>
</dbReference>
<dbReference type="GO" id="GO:0030246">
    <property type="term" value="F:carbohydrate binding"/>
    <property type="evidence" value="ECO:0007669"/>
    <property type="project" value="UniProtKB-UniRule"/>
</dbReference>